<evidence type="ECO:0000313" key="2">
    <source>
        <dbReference type="Proteomes" id="UP000465778"/>
    </source>
</evidence>
<dbReference type="EMBL" id="VDEM01000199">
    <property type="protein sequence ID" value="KAF0821149.1"/>
    <property type="molecule type" value="Genomic_DNA"/>
</dbReference>
<organism evidence="1 2">
    <name type="scientific">Cytobacillus firmus</name>
    <name type="common">Bacillus firmus</name>
    <dbReference type="NCBI Taxonomy" id="1399"/>
    <lineage>
        <taxon>Bacteria</taxon>
        <taxon>Bacillati</taxon>
        <taxon>Bacillota</taxon>
        <taxon>Bacilli</taxon>
        <taxon>Bacillales</taxon>
        <taxon>Bacillaceae</taxon>
        <taxon>Cytobacillus</taxon>
    </lineage>
</organism>
<name>A0A800MRI3_CYTFI</name>
<dbReference type="AlphaFoldDB" id="A0A800MRI3"/>
<accession>A0A800MRI3</accession>
<feature type="non-terminal residue" evidence="1">
    <location>
        <position position="108"/>
    </location>
</feature>
<sequence>MKYIKGNFADSRVFSDIGDWNHRALQWLQRTGNHQVHQTMKKRPAEVFLLEKQHLQPVSSLLSYESTNNQSITRSVSKDNTIRYKSNRYSVPLGTYQTNSENLVLIEV</sequence>
<reference evidence="1 2" key="1">
    <citation type="journal article" date="2020" name="G3 (Bethesda)">
        <title>Whole Genome Sequencing and Comparative Genomics of Two Nematicidal Bacillus Strains Reveals a Wide Range of Possible Virulence Factors.</title>
        <authorList>
            <person name="Susic N."/>
            <person name="Janezic S."/>
            <person name="Rupnik M."/>
            <person name="Geric Stare B."/>
        </authorList>
    </citation>
    <scope>NUCLEOTIDE SEQUENCE [LARGE SCALE GENOMIC DNA]</scope>
    <source>
        <strain evidence="1 2">I-1582</strain>
    </source>
</reference>
<comment type="caution">
    <text evidence="1">The sequence shown here is derived from an EMBL/GenBank/DDBJ whole genome shotgun (WGS) entry which is preliminary data.</text>
</comment>
<dbReference type="Proteomes" id="UP000465778">
    <property type="component" value="Unassembled WGS sequence"/>
</dbReference>
<protein>
    <submittedName>
        <fullName evidence="1">Transposase</fullName>
    </submittedName>
</protein>
<proteinExistence type="predicted"/>
<gene>
    <name evidence="1" type="ORF">KIS1582_5174</name>
</gene>
<evidence type="ECO:0000313" key="1">
    <source>
        <dbReference type="EMBL" id="KAF0821149.1"/>
    </source>
</evidence>